<keyword evidence="1" id="KW-0031">Aminopeptidase</keyword>
<dbReference type="SUPFAM" id="SSF63992">
    <property type="entry name" value="Dipeptide transport protein"/>
    <property type="match status" value="1"/>
</dbReference>
<comment type="caution">
    <text evidence="1">The sequence shown here is derived from an EMBL/GenBank/DDBJ whole genome shotgun (WGS) entry which is preliminary data.</text>
</comment>
<dbReference type="CDD" id="cd08663">
    <property type="entry name" value="DAP_dppA_1"/>
    <property type="match status" value="1"/>
</dbReference>
<name>A0ABX1XLV5_9BACL</name>
<keyword evidence="2" id="KW-1185">Reference proteome</keyword>
<dbReference type="InterPro" id="IPR036177">
    <property type="entry name" value="Peptidase_M55_sf"/>
</dbReference>
<gene>
    <name evidence="1" type="ORF">GC096_35990</name>
</gene>
<dbReference type="Gene3D" id="3.40.50.10780">
    <property type="entry name" value="Dipeptide transport protein"/>
    <property type="match status" value="1"/>
</dbReference>
<reference evidence="1 2" key="1">
    <citation type="submission" date="2019-10" db="EMBL/GenBank/DDBJ databases">
        <title>Description of Paenibacillus humi sp. nov.</title>
        <authorList>
            <person name="Carlier A."/>
            <person name="Qi S."/>
        </authorList>
    </citation>
    <scope>NUCLEOTIDE SEQUENCE [LARGE SCALE GENOMIC DNA]</scope>
    <source>
        <strain evidence="1 2">LMG 31461</strain>
    </source>
</reference>
<dbReference type="Gene3D" id="3.30.1360.130">
    <property type="entry name" value="Dipeptide transport protein"/>
    <property type="match status" value="1"/>
</dbReference>
<dbReference type="GO" id="GO:0004177">
    <property type="term" value="F:aminopeptidase activity"/>
    <property type="evidence" value="ECO:0007669"/>
    <property type="project" value="UniProtKB-KW"/>
</dbReference>
<accession>A0ABX1XLV5</accession>
<evidence type="ECO:0000313" key="1">
    <source>
        <dbReference type="EMBL" id="NOU69422.1"/>
    </source>
</evidence>
<dbReference type="InterPro" id="IPR007035">
    <property type="entry name" value="Peptidase_M55"/>
</dbReference>
<organism evidence="1 2">
    <name type="scientific">Paenibacillus plantarum</name>
    <dbReference type="NCBI Taxonomy" id="2654975"/>
    <lineage>
        <taxon>Bacteria</taxon>
        <taxon>Bacillati</taxon>
        <taxon>Bacillota</taxon>
        <taxon>Bacilli</taxon>
        <taxon>Bacillales</taxon>
        <taxon>Paenibacillaceae</taxon>
        <taxon>Paenibacillus</taxon>
    </lineage>
</organism>
<sequence length="264" mass="29204">MKIYVCVDMEGISGIVHPTQLMKGEAMYEEGRRLLTNEVNAVVESLLQEGVREIIVRDIHASGVNFIPERLHPGASYVMGGTLFQERFPGLDHTFDGALLIGYHTMAGVERAVRDHSYSSRHFTSLKLNGRPIGEIGLDSLLLGTYGVPVLLVTGDEATCKEAANELEEVTTYATKVGLGRHSAILKSPVKVHEELRVTIAEALKHRDSYRPFIQSGPYELQVQYMSTDLADAKYCDGKQAIRLDGLTIRVMDDDLTSLLCRAL</sequence>
<proteinExistence type="predicted"/>
<dbReference type="EMBL" id="WHNY01000092">
    <property type="protein sequence ID" value="NOU69422.1"/>
    <property type="molecule type" value="Genomic_DNA"/>
</dbReference>
<dbReference type="Pfam" id="PF04951">
    <property type="entry name" value="Peptidase_M55"/>
    <property type="match status" value="1"/>
</dbReference>
<evidence type="ECO:0000313" key="2">
    <source>
        <dbReference type="Proteomes" id="UP000653578"/>
    </source>
</evidence>
<dbReference type="InterPro" id="IPR027476">
    <property type="entry name" value="DppA_N"/>
</dbReference>
<protein>
    <submittedName>
        <fullName evidence="1">Aminopeptidase</fullName>
    </submittedName>
</protein>
<dbReference type="Proteomes" id="UP000653578">
    <property type="component" value="Unassembled WGS sequence"/>
</dbReference>
<dbReference type="PIRSF" id="PIRSF015853">
    <property type="entry name" value="Pep_DppA"/>
    <property type="match status" value="1"/>
</dbReference>
<dbReference type="RefSeq" id="WP_171637794.1">
    <property type="nucleotide sequence ID" value="NZ_WHNY01000092.1"/>
</dbReference>
<keyword evidence="1" id="KW-0378">Hydrolase</keyword>
<keyword evidence="1" id="KW-0645">Protease</keyword>